<protein>
    <submittedName>
        <fullName evidence="1">Uncharacterized protein</fullName>
    </submittedName>
</protein>
<dbReference type="KEGG" id="spar:SPRG_22157"/>
<dbReference type="OrthoDB" id="121889at2759"/>
<evidence type="ECO:0000313" key="2">
    <source>
        <dbReference type="Proteomes" id="UP000030745"/>
    </source>
</evidence>
<dbReference type="EMBL" id="KK583202">
    <property type="protein sequence ID" value="KDO30400.1"/>
    <property type="molecule type" value="Genomic_DNA"/>
</dbReference>
<dbReference type="VEuPathDB" id="FungiDB:SPRG_22157"/>
<evidence type="ECO:0000313" key="1">
    <source>
        <dbReference type="EMBL" id="KDO30400.1"/>
    </source>
</evidence>
<proteinExistence type="predicted"/>
<dbReference type="GeneID" id="24142540"/>
<gene>
    <name evidence="1" type="ORF">SPRG_22157</name>
</gene>
<dbReference type="AlphaFoldDB" id="A0A067CMD7"/>
<sequence>VAPNLPRNARCDYALSRLRDRLLLWRHKSTTLAGKAIILQAVCLPVLWYQLAWVAPDTTTAAIIDKMILQFINGEPPVIGAGAQGHRLLHQSIVFAPKHQAGLGLKPALVTWSARHRGHSLRYMQAALTTSPVPAWSSPSMAVVANAYAPWGNFADLAFADPSLPRIRRLLKSKAVPDRFKFMLKYWFDIRVGPSTLPAPSPLVHEQPLWSNQFLPVDSCSYIEKDHKMAHSIRPDDGQD</sequence>
<dbReference type="RefSeq" id="XP_012199108.1">
    <property type="nucleotide sequence ID" value="XM_012343718.1"/>
</dbReference>
<dbReference type="Proteomes" id="UP000030745">
    <property type="component" value="Unassembled WGS sequence"/>
</dbReference>
<feature type="non-terminal residue" evidence="1">
    <location>
        <position position="1"/>
    </location>
</feature>
<feature type="non-terminal residue" evidence="1">
    <location>
        <position position="240"/>
    </location>
</feature>
<accession>A0A067CMD7</accession>
<reference evidence="1 2" key="1">
    <citation type="journal article" date="2013" name="PLoS Genet.">
        <title>Distinctive expansion of potential virulence genes in the genome of the oomycete fish pathogen Saprolegnia parasitica.</title>
        <authorList>
            <person name="Jiang R.H."/>
            <person name="de Bruijn I."/>
            <person name="Haas B.J."/>
            <person name="Belmonte R."/>
            <person name="Lobach L."/>
            <person name="Christie J."/>
            <person name="van den Ackerveken G."/>
            <person name="Bottin A."/>
            <person name="Bulone V."/>
            <person name="Diaz-Moreno S.M."/>
            <person name="Dumas B."/>
            <person name="Fan L."/>
            <person name="Gaulin E."/>
            <person name="Govers F."/>
            <person name="Grenville-Briggs L.J."/>
            <person name="Horner N.R."/>
            <person name="Levin J.Z."/>
            <person name="Mammella M."/>
            <person name="Meijer H.J."/>
            <person name="Morris P."/>
            <person name="Nusbaum C."/>
            <person name="Oome S."/>
            <person name="Phillips A.J."/>
            <person name="van Rooyen D."/>
            <person name="Rzeszutek E."/>
            <person name="Saraiva M."/>
            <person name="Secombes C.J."/>
            <person name="Seidl M.F."/>
            <person name="Snel B."/>
            <person name="Stassen J.H."/>
            <person name="Sykes S."/>
            <person name="Tripathy S."/>
            <person name="van den Berg H."/>
            <person name="Vega-Arreguin J.C."/>
            <person name="Wawra S."/>
            <person name="Young S.K."/>
            <person name="Zeng Q."/>
            <person name="Dieguez-Uribeondo J."/>
            <person name="Russ C."/>
            <person name="Tyler B.M."/>
            <person name="van West P."/>
        </authorList>
    </citation>
    <scope>NUCLEOTIDE SEQUENCE [LARGE SCALE GENOMIC DNA]</scope>
    <source>
        <strain evidence="1 2">CBS 223.65</strain>
    </source>
</reference>
<name>A0A067CMD7_SAPPC</name>
<organism evidence="1 2">
    <name type="scientific">Saprolegnia parasitica (strain CBS 223.65)</name>
    <dbReference type="NCBI Taxonomy" id="695850"/>
    <lineage>
        <taxon>Eukaryota</taxon>
        <taxon>Sar</taxon>
        <taxon>Stramenopiles</taxon>
        <taxon>Oomycota</taxon>
        <taxon>Saprolegniomycetes</taxon>
        <taxon>Saprolegniales</taxon>
        <taxon>Saprolegniaceae</taxon>
        <taxon>Saprolegnia</taxon>
    </lineage>
</organism>
<keyword evidence="2" id="KW-1185">Reference proteome</keyword>
<dbReference type="OMA" id="PRNARCD"/>